<proteinExistence type="predicted"/>
<sequence>MSMISGEPRHCVKEPTESTFFLHCLRTLLEDYDDRATDIGHVVAPSVVLLDLAYATTAENRRDLREAAITLHDFAQMKLRLTEVAKTIQRIDAKRAKEVGPTGIIITLQQQETPTTWADIMNACG</sequence>
<dbReference type="RefSeq" id="WP_227306794.1">
    <property type="nucleotide sequence ID" value="NZ_JAESVA010000002.1"/>
</dbReference>
<protein>
    <submittedName>
        <fullName evidence="1">Uncharacterized protein</fullName>
    </submittedName>
</protein>
<accession>A0A963YZZ6</accession>
<dbReference type="EMBL" id="JAESVA010000002">
    <property type="protein sequence ID" value="MCB8880189.1"/>
    <property type="molecule type" value="Genomic_DNA"/>
</dbReference>
<name>A0A963YZZ6_9PROT</name>
<dbReference type="AlphaFoldDB" id="A0A963YZZ6"/>
<keyword evidence="2" id="KW-1185">Reference proteome</keyword>
<gene>
    <name evidence="1" type="ORF">ACELLULO517_08095</name>
</gene>
<reference evidence="1 2" key="1">
    <citation type="journal article" date="2021" name="Microorganisms">
        <title>Acidisoma silvae sp. nov. and Acidisomacellulosilytica sp. nov., Two Acidophilic Bacteria Isolated from Decaying Wood, Hydrolyzing Cellulose and Producing Poly-3-hydroxybutyrate.</title>
        <authorList>
            <person name="Mieszkin S."/>
            <person name="Pouder E."/>
            <person name="Uroz S."/>
            <person name="Simon-Colin C."/>
            <person name="Alain K."/>
        </authorList>
    </citation>
    <scope>NUCLEOTIDE SEQUENCE [LARGE SCALE GENOMIC DNA]</scope>
    <source>
        <strain evidence="1 2">HW T5.17</strain>
    </source>
</reference>
<organism evidence="1 2">
    <name type="scientific">Acidisoma cellulosilyticum</name>
    <dbReference type="NCBI Taxonomy" id="2802395"/>
    <lineage>
        <taxon>Bacteria</taxon>
        <taxon>Pseudomonadati</taxon>
        <taxon>Pseudomonadota</taxon>
        <taxon>Alphaproteobacteria</taxon>
        <taxon>Acetobacterales</taxon>
        <taxon>Acidocellaceae</taxon>
        <taxon>Acidisoma</taxon>
    </lineage>
</organism>
<evidence type="ECO:0000313" key="2">
    <source>
        <dbReference type="Proteomes" id="UP000721844"/>
    </source>
</evidence>
<evidence type="ECO:0000313" key="1">
    <source>
        <dbReference type="EMBL" id="MCB8880189.1"/>
    </source>
</evidence>
<comment type="caution">
    <text evidence="1">The sequence shown here is derived from an EMBL/GenBank/DDBJ whole genome shotgun (WGS) entry which is preliminary data.</text>
</comment>
<dbReference type="Proteomes" id="UP000721844">
    <property type="component" value="Unassembled WGS sequence"/>
</dbReference>